<organism evidence="5 6">
    <name type="scientific">Anaerotruncus massiliensis</name>
    <name type="common">ex Liu et al. 2021</name>
    <dbReference type="NCBI Taxonomy" id="2321404"/>
    <lineage>
        <taxon>Bacteria</taxon>
        <taxon>Bacillati</taxon>
        <taxon>Bacillota</taxon>
        <taxon>Clostridia</taxon>
        <taxon>Eubacteriales</taxon>
        <taxon>Oscillospiraceae</taxon>
        <taxon>Anaerotruncus</taxon>
    </lineage>
</organism>
<keyword evidence="6" id="KW-1185">Reference proteome</keyword>
<evidence type="ECO:0000256" key="2">
    <source>
        <dbReference type="ARBA" id="ARBA00023002"/>
    </source>
</evidence>
<dbReference type="Gene3D" id="1.20.1090.10">
    <property type="entry name" value="Dehydroquinate synthase-like - alpha domain"/>
    <property type="match status" value="1"/>
</dbReference>
<dbReference type="GO" id="GO:0046872">
    <property type="term" value="F:metal ion binding"/>
    <property type="evidence" value="ECO:0007669"/>
    <property type="project" value="InterPro"/>
</dbReference>
<evidence type="ECO:0000259" key="3">
    <source>
        <dbReference type="Pfam" id="PF00465"/>
    </source>
</evidence>
<evidence type="ECO:0000259" key="4">
    <source>
        <dbReference type="Pfam" id="PF25137"/>
    </source>
</evidence>
<comment type="caution">
    <text evidence="5">The sequence shown here is derived from an EMBL/GenBank/DDBJ whole genome shotgun (WGS) entry which is preliminary data.</text>
</comment>
<name>A0A498CL98_9FIRM</name>
<feature type="domain" description="Fe-containing alcohol dehydrogenase-like C-terminal" evidence="4">
    <location>
        <begin position="177"/>
        <end position="369"/>
    </location>
</feature>
<evidence type="ECO:0000256" key="1">
    <source>
        <dbReference type="ARBA" id="ARBA00007358"/>
    </source>
</evidence>
<dbReference type="PANTHER" id="PTHR11496">
    <property type="entry name" value="ALCOHOL DEHYDROGENASE"/>
    <property type="match status" value="1"/>
</dbReference>
<dbReference type="Proteomes" id="UP000276301">
    <property type="component" value="Unassembled WGS sequence"/>
</dbReference>
<accession>A0A498CL98</accession>
<dbReference type="SUPFAM" id="SSF56796">
    <property type="entry name" value="Dehydroquinate synthase-like"/>
    <property type="match status" value="1"/>
</dbReference>
<reference evidence="5 6" key="1">
    <citation type="submission" date="2018-10" db="EMBL/GenBank/DDBJ databases">
        <title>Anaerotruncus faecis sp. nov., isolated from human feces.</title>
        <authorList>
            <person name="Wang Y.-J."/>
        </authorList>
    </citation>
    <scope>NUCLEOTIDE SEQUENCE [LARGE SCALE GENOMIC DNA]</scope>
    <source>
        <strain evidence="5 6">22A2-44</strain>
    </source>
</reference>
<protein>
    <submittedName>
        <fullName evidence="5">Iron-containing alcohol dehydrogenase</fullName>
    </submittedName>
</protein>
<comment type="similarity">
    <text evidence="1">Belongs to the iron-containing alcohol dehydrogenase family.</text>
</comment>
<evidence type="ECO:0000313" key="5">
    <source>
        <dbReference type="EMBL" id="RLL09607.1"/>
    </source>
</evidence>
<gene>
    <name evidence="5" type="ORF">D4A47_10170</name>
</gene>
<dbReference type="EMBL" id="RCHT01000020">
    <property type="protein sequence ID" value="RLL09607.1"/>
    <property type="molecule type" value="Genomic_DNA"/>
</dbReference>
<dbReference type="CDD" id="cd14860">
    <property type="entry name" value="4HBD_NAD"/>
    <property type="match status" value="1"/>
</dbReference>
<dbReference type="Pfam" id="PF25137">
    <property type="entry name" value="ADH_Fe_C"/>
    <property type="match status" value="1"/>
</dbReference>
<dbReference type="Pfam" id="PF00465">
    <property type="entry name" value="Fe-ADH"/>
    <property type="match status" value="1"/>
</dbReference>
<dbReference type="RefSeq" id="WP_101547979.1">
    <property type="nucleotide sequence ID" value="NZ_DBFNND010000052.1"/>
</dbReference>
<sequence>MKLIIVKPELHKFASCAEFAEAFKLGENDLVLTNEYIFNPYFGKLNLPVHTIFQEKYGAGEPTDVMVDAIAADAVKTGCKRIIAIGGGTVIDIAKVLAVSDGGPVDALYDNVANLEKRHELVIVPTTCGTGSEVTNISIINRTRIGTKMGLASEKMFADAAVLVPELLSSLPFGVFATSSIDALVHAVESSLSPKATAYTKLFGYKAIEMIIRSYQKLVKEGREVLGGLMEDFLIASNYAGLAFGTAGCAAVHAMSYPLGGTYHVPHGESNYAMFTGVLKNYMEIKQDGEIAVMNGYLADLLGCGVGEVYDKLEELLNQVLPKKALHEYGVTVQDLDTFTEAVMTTQGRLMGNNFVPLDAERVRKIYGELY</sequence>
<dbReference type="PANTHER" id="PTHR11496:SF102">
    <property type="entry name" value="ALCOHOL DEHYDROGENASE 4"/>
    <property type="match status" value="1"/>
</dbReference>
<dbReference type="InterPro" id="IPR001670">
    <property type="entry name" value="ADH_Fe/GldA"/>
</dbReference>
<feature type="domain" description="Alcohol dehydrogenase iron-type/glycerol dehydrogenase GldA" evidence="3">
    <location>
        <begin position="28"/>
        <end position="164"/>
    </location>
</feature>
<dbReference type="GO" id="GO:0004022">
    <property type="term" value="F:alcohol dehydrogenase (NAD+) activity"/>
    <property type="evidence" value="ECO:0007669"/>
    <property type="project" value="TreeGrafter"/>
</dbReference>
<dbReference type="AlphaFoldDB" id="A0A498CL98"/>
<dbReference type="InterPro" id="IPR056798">
    <property type="entry name" value="ADH_Fe_C"/>
</dbReference>
<keyword evidence="2" id="KW-0560">Oxidoreductase</keyword>
<dbReference type="InterPro" id="IPR039697">
    <property type="entry name" value="Alcohol_dehydrogenase_Fe"/>
</dbReference>
<proteinExistence type="inferred from homology"/>
<dbReference type="Gene3D" id="3.40.50.1970">
    <property type="match status" value="1"/>
</dbReference>
<evidence type="ECO:0000313" key="6">
    <source>
        <dbReference type="Proteomes" id="UP000276301"/>
    </source>
</evidence>